<dbReference type="RefSeq" id="WP_244661361.1">
    <property type="nucleotide sequence ID" value="NZ_CP063207.1"/>
</dbReference>
<proteinExistence type="predicted"/>
<reference evidence="1" key="1">
    <citation type="journal article" date="2021" name="Front. Microbiol.">
        <title>Cellular and Genomic Properties of Haloferax gibbonsii LR2-5, the Host of Euryarchaeal Virus HFTV1.</title>
        <authorList>
            <person name="Tittes C."/>
            <person name="Schwarzer S."/>
            <person name="Pfeiffer F."/>
            <person name="Dyall-Smith M."/>
            <person name="Rodriguez-Franco M."/>
            <person name="Oksanen H.M."/>
            <person name="Quax T.E.F."/>
        </authorList>
    </citation>
    <scope>NUCLEOTIDE SEQUENCE</scope>
    <source>
        <strain evidence="1">LR2-5</strain>
    </source>
</reference>
<evidence type="ECO:0000313" key="2">
    <source>
        <dbReference type="Proteomes" id="UP000663064"/>
    </source>
</evidence>
<keyword evidence="1" id="KW-0614">Plasmid</keyword>
<dbReference type="Proteomes" id="UP000663064">
    <property type="component" value="Plasmid pHGLR2"/>
</dbReference>
<protein>
    <submittedName>
        <fullName evidence="1">Uncharacterized protein</fullName>
    </submittedName>
</protein>
<accession>A0A871BMH6</accession>
<dbReference type="GeneID" id="59461445"/>
<gene>
    <name evidence="1" type="ORF">HfgLR_23695</name>
</gene>
<dbReference type="PROSITE" id="PS51257">
    <property type="entry name" value="PROKAR_LIPOPROTEIN"/>
    <property type="match status" value="1"/>
</dbReference>
<name>A0A871BMH6_HALGI</name>
<dbReference type="AlphaFoldDB" id="A0A871BMH6"/>
<sequence>MNRRSLLATLGLGSVAALSGCLNVEGVNGGVLTVMHISSPEAAAVVPASDDRLDGAELIQRALDRVTRRDPYSVMDFRLARDEYATVAAALEGLPYYDRLEHDASIPSGYYVSHGELVYRLANIPLCSDTPLVSADNARNRCWTSVPEVTTTL</sequence>
<dbReference type="EMBL" id="CP063207">
    <property type="protein sequence ID" value="QOS13924.1"/>
    <property type="molecule type" value="Genomic_DNA"/>
</dbReference>
<evidence type="ECO:0000313" key="1">
    <source>
        <dbReference type="EMBL" id="QOS13924.1"/>
    </source>
</evidence>
<geneLocation type="plasmid" evidence="1 2">
    <name>pHGLR2</name>
</geneLocation>
<organism evidence="1 2">
    <name type="scientific">Haloferax gibbonsii</name>
    <dbReference type="NCBI Taxonomy" id="35746"/>
    <lineage>
        <taxon>Archaea</taxon>
        <taxon>Methanobacteriati</taxon>
        <taxon>Methanobacteriota</taxon>
        <taxon>Stenosarchaea group</taxon>
        <taxon>Halobacteria</taxon>
        <taxon>Halobacteriales</taxon>
        <taxon>Haloferacaceae</taxon>
        <taxon>Haloferax</taxon>
    </lineage>
</organism>